<sequence>MKTGTVSILPLLVGVAILRVATLAEDVDQSETSVNQQAILDEDVYAGKRNIDTPEVVLQLKYDGGELNRIYLAQFRKGQREWVPSVPARTNLCSDLCSAGLGGDTCGAPCQELLPVGLRAALQGAPNASESYHGHPRTAVCPTLCANRLGEPLCNCHAQEHEEPEHTDWAGVCRAFCVADRYILGGCPTCEMTTPETLMSKSTHSRILTTNDGWFAWCDVQCRLGQGGAACNCDKAPFQ</sequence>
<reference evidence="1" key="1">
    <citation type="submission" date="2020-11" db="EMBL/GenBank/DDBJ databases">
        <authorList>
            <person name="Whiteford S."/>
        </authorList>
    </citation>
    <scope>NUCLEOTIDE SEQUENCE</scope>
</reference>
<evidence type="ECO:0000313" key="2">
    <source>
        <dbReference type="Proteomes" id="UP000653454"/>
    </source>
</evidence>
<gene>
    <name evidence="1" type="ORF">PLXY2_LOCUS11863</name>
</gene>
<evidence type="ECO:0000313" key="1">
    <source>
        <dbReference type="EMBL" id="CAG9133625.1"/>
    </source>
</evidence>
<keyword evidence="2" id="KW-1185">Reference proteome</keyword>
<proteinExistence type="predicted"/>
<accession>A0A8S4FYG7</accession>
<name>A0A8S4FYG7_PLUXY</name>
<dbReference type="EMBL" id="CAJHNJ030000065">
    <property type="protein sequence ID" value="CAG9133625.1"/>
    <property type="molecule type" value="Genomic_DNA"/>
</dbReference>
<organism evidence="1 2">
    <name type="scientific">Plutella xylostella</name>
    <name type="common">Diamondback moth</name>
    <name type="synonym">Plutella maculipennis</name>
    <dbReference type="NCBI Taxonomy" id="51655"/>
    <lineage>
        <taxon>Eukaryota</taxon>
        <taxon>Metazoa</taxon>
        <taxon>Ecdysozoa</taxon>
        <taxon>Arthropoda</taxon>
        <taxon>Hexapoda</taxon>
        <taxon>Insecta</taxon>
        <taxon>Pterygota</taxon>
        <taxon>Neoptera</taxon>
        <taxon>Endopterygota</taxon>
        <taxon>Lepidoptera</taxon>
        <taxon>Glossata</taxon>
        <taxon>Ditrysia</taxon>
        <taxon>Yponomeutoidea</taxon>
        <taxon>Plutellidae</taxon>
        <taxon>Plutella</taxon>
    </lineage>
</organism>
<protein>
    <submittedName>
        <fullName evidence="1">(diamondback moth) hypothetical protein</fullName>
    </submittedName>
</protein>
<comment type="caution">
    <text evidence="1">The sequence shown here is derived from an EMBL/GenBank/DDBJ whole genome shotgun (WGS) entry which is preliminary data.</text>
</comment>
<dbReference type="Proteomes" id="UP000653454">
    <property type="component" value="Unassembled WGS sequence"/>
</dbReference>
<dbReference type="AlphaFoldDB" id="A0A8S4FYG7"/>